<comment type="caution">
    <text evidence="1">The sequence shown here is derived from an EMBL/GenBank/DDBJ whole genome shotgun (WGS) entry which is preliminary data.</text>
</comment>
<dbReference type="InterPro" id="IPR043131">
    <property type="entry name" value="BCAT-like_N"/>
</dbReference>
<dbReference type="SUPFAM" id="SSF56752">
    <property type="entry name" value="D-aminoacid aminotransferase-like PLP-dependent enzymes"/>
    <property type="match status" value="1"/>
</dbReference>
<dbReference type="NCBIfam" id="NF006734">
    <property type="entry name" value="PRK09266.1"/>
    <property type="match status" value="1"/>
</dbReference>
<protein>
    <submittedName>
        <fullName evidence="1">Branched-subunit amino acid aminotransferase/4-amino-4-deoxychorismate lyase</fullName>
    </submittedName>
</protein>
<dbReference type="InterPro" id="IPR001544">
    <property type="entry name" value="Aminotrans_IV"/>
</dbReference>
<reference evidence="1 2" key="1">
    <citation type="submission" date="2023-07" db="EMBL/GenBank/DDBJ databases">
        <title>Comparative genomics of wheat-associated soil bacteria to identify genetic determinants of phenazine resistance.</title>
        <authorList>
            <person name="Mouncey N."/>
        </authorList>
    </citation>
    <scope>NUCLEOTIDE SEQUENCE [LARGE SCALE GENOMIC DNA]</scope>
    <source>
        <strain evidence="1 2">W2I16</strain>
    </source>
</reference>
<sequence length="348" mass="38878">MRRHRRDHPIQTPVRLKTPTDRYAEAFLGRIRQRSPRRGARHALSPHRTPLLAGRHRLTRHWFWTCSISRGRLPGNRPADDPGRQIGAFMELSDVSAPESHRLTALATTNYGHFTTMRAEGRRVRGLSLHLERLRRDCRVVFGAELDPDQVRARVNDALADTRDPVTVRVTVFDPGLRLDRPGAVACPRLLVTTRPAAGERPPLRVRTASHCQEVPMVKHTGLFGALHERRLSQLAGFDDALFTDGRSAVTEGPTWNIGFFDGARVVWPAADVLPGVAMALLRRYHTGAQHTAEIGVAHLSGMEAAFATNSAFGICPIASINEVKYDVEHPILRQLRGEYESVIPEQL</sequence>
<dbReference type="Pfam" id="PF01063">
    <property type="entry name" value="Aminotran_4"/>
    <property type="match status" value="1"/>
</dbReference>
<accession>A0ABU0RWH3</accession>
<keyword evidence="2" id="KW-1185">Reference proteome</keyword>
<dbReference type="GO" id="GO:0008483">
    <property type="term" value="F:transaminase activity"/>
    <property type="evidence" value="ECO:0007669"/>
    <property type="project" value="UniProtKB-KW"/>
</dbReference>
<dbReference type="Gene3D" id="3.20.10.10">
    <property type="entry name" value="D-amino Acid Aminotransferase, subunit A, domain 2"/>
    <property type="match status" value="1"/>
</dbReference>
<dbReference type="InterPro" id="IPR036038">
    <property type="entry name" value="Aminotransferase-like"/>
</dbReference>
<dbReference type="GO" id="GO:0016829">
    <property type="term" value="F:lyase activity"/>
    <property type="evidence" value="ECO:0007669"/>
    <property type="project" value="UniProtKB-KW"/>
</dbReference>
<evidence type="ECO:0000313" key="1">
    <source>
        <dbReference type="EMBL" id="MDQ0935265.1"/>
    </source>
</evidence>
<dbReference type="EMBL" id="JAUSZS010000007">
    <property type="protein sequence ID" value="MDQ0935265.1"/>
    <property type="molecule type" value="Genomic_DNA"/>
</dbReference>
<organism evidence="1 2">
    <name type="scientific">Streptomyces turgidiscabies</name>
    <dbReference type="NCBI Taxonomy" id="85558"/>
    <lineage>
        <taxon>Bacteria</taxon>
        <taxon>Bacillati</taxon>
        <taxon>Actinomycetota</taxon>
        <taxon>Actinomycetes</taxon>
        <taxon>Kitasatosporales</taxon>
        <taxon>Streptomycetaceae</taxon>
        <taxon>Streptomyces</taxon>
    </lineage>
</organism>
<dbReference type="Gene3D" id="3.30.470.10">
    <property type="match status" value="1"/>
</dbReference>
<proteinExistence type="predicted"/>
<evidence type="ECO:0000313" key="2">
    <source>
        <dbReference type="Proteomes" id="UP001223072"/>
    </source>
</evidence>
<name>A0ABU0RWH3_9ACTN</name>
<keyword evidence="1" id="KW-0032">Aminotransferase</keyword>
<dbReference type="Proteomes" id="UP001223072">
    <property type="component" value="Unassembled WGS sequence"/>
</dbReference>
<keyword evidence="1" id="KW-0456">Lyase</keyword>
<keyword evidence="1" id="KW-0808">Transferase</keyword>
<dbReference type="InterPro" id="IPR043132">
    <property type="entry name" value="BCAT-like_C"/>
</dbReference>
<gene>
    <name evidence="1" type="ORF">QFZ49_005237</name>
</gene>